<dbReference type="EMBL" id="JAAGLI010000213">
    <property type="protein sequence ID" value="NEA22514.1"/>
    <property type="molecule type" value="Genomic_DNA"/>
</dbReference>
<dbReference type="Proteomes" id="UP000475532">
    <property type="component" value="Unassembled WGS sequence"/>
</dbReference>
<evidence type="ECO:0000256" key="1">
    <source>
        <dbReference type="SAM" id="Phobius"/>
    </source>
</evidence>
<dbReference type="AlphaFoldDB" id="A0A6L9QE85"/>
<sequence length="54" mass="5627">MDYGKTLPMTGAGITLGGIFIGQLWLVIAAVALVAVGAVLIRLTFRRGRDAGQP</sequence>
<feature type="transmembrane region" description="Helical" evidence="1">
    <location>
        <begin position="20"/>
        <end position="41"/>
    </location>
</feature>
<organism evidence="3 4">
    <name type="scientific">Actinomadura bangladeshensis</name>
    <dbReference type="NCBI Taxonomy" id="453573"/>
    <lineage>
        <taxon>Bacteria</taxon>
        <taxon>Bacillati</taxon>
        <taxon>Actinomycetota</taxon>
        <taxon>Actinomycetes</taxon>
        <taxon>Streptosporangiales</taxon>
        <taxon>Thermomonosporaceae</taxon>
        <taxon>Actinomadura</taxon>
    </lineage>
</organism>
<evidence type="ECO:0000313" key="2">
    <source>
        <dbReference type="EMBL" id="NEA21554.1"/>
    </source>
</evidence>
<accession>A0A6L9QE85</accession>
<dbReference type="EMBL" id="JAAGLI010000093">
    <property type="protein sequence ID" value="NEA21554.1"/>
    <property type="molecule type" value="Genomic_DNA"/>
</dbReference>
<keyword evidence="1" id="KW-0472">Membrane</keyword>
<proteinExistence type="predicted"/>
<evidence type="ECO:0000313" key="3">
    <source>
        <dbReference type="EMBL" id="NEA22514.1"/>
    </source>
</evidence>
<dbReference type="RefSeq" id="WP_163053181.1">
    <property type="nucleotide sequence ID" value="NZ_JAAGLI010000093.1"/>
</dbReference>
<keyword evidence="1" id="KW-1133">Transmembrane helix</keyword>
<comment type="caution">
    <text evidence="3">The sequence shown here is derived from an EMBL/GenBank/DDBJ whole genome shotgun (WGS) entry which is preliminary data.</text>
</comment>
<reference evidence="3 4" key="1">
    <citation type="submission" date="2020-01" db="EMBL/GenBank/DDBJ databases">
        <title>Insect and environment-associated Actinomycetes.</title>
        <authorList>
            <person name="Currrie C."/>
            <person name="Chevrette M."/>
            <person name="Carlson C."/>
            <person name="Stubbendieck R."/>
            <person name="Wendt-Pienkowski E."/>
        </authorList>
    </citation>
    <scope>NUCLEOTIDE SEQUENCE [LARGE SCALE GENOMIC DNA]</scope>
    <source>
        <strain evidence="3 4">SID10258</strain>
    </source>
</reference>
<keyword evidence="1" id="KW-0812">Transmembrane</keyword>
<evidence type="ECO:0000313" key="4">
    <source>
        <dbReference type="Proteomes" id="UP000475532"/>
    </source>
</evidence>
<name>A0A6L9QE85_9ACTN</name>
<gene>
    <name evidence="2" type="ORF">G3I70_03440</name>
    <name evidence="3" type="ORF">G3I70_08430</name>
</gene>
<protein>
    <submittedName>
        <fullName evidence="3">Uncharacterized protein</fullName>
    </submittedName>
</protein>